<evidence type="ECO:0000256" key="2">
    <source>
        <dbReference type="SAM" id="MobiDB-lite"/>
    </source>
</evidence>
<dbReference type="EMBL" id="QKWH01000002">
    <property type="protein sequence ID" value="PZR54159.1"/>
    <property type="molecule type" value="Genomic_DNA"/>
</dbReference>
<sequence length="554" mass="58827">MARRLSRWRVAFAATVAVGLAGAGLMTVQERRSAAQAPDVVPAWFAPYVDVTATPSYAFERQEQVRDVVLSFVVADSARPCVPSWGTHYTMDEAGESLELDRRVARLRQLGGDVSVSFGGQINDELAVACTDDGALRKAYSRVIDRYDLTRIDLDIEGEALRDGAATDRRARAIAALQAEREAAGEPLEVWLTLPVAPTGLTDEGLRTVTGTLAGGVDLTGVNVMTMDYAESLPAGTSVVDGSKQALEATHQQLSRAYANAGVSLTSEEVWHRVGMTPMIGQNDVPAEVLTVRGAEQLAAFAVDKGVGRASMWSANRDRECGGNWGDLTVVSDSCSGVEQEPGQFQAAFDVVGAEREPEDGASARPSASASPSPSATRAAGDDAPGPRATPVDDPATSPYPIWDENAGYVAGTKVVWRRYVYTARWWTQGDVPDDPTVSVSDSPWQILGPVLPGETPEPEPTLPEGTYPAWDGQKPYEGGARVLLDGIPYQAKWWTQGDDPRASLAGDNTSPWRPLTSLEVEKAAEEAGTAPAEEGAGESAEESGEGPEAPAEG</sequence>
<dbReference type="CDD" id="cd06543">
    <property type="entry name" value="GH18_PF-ChiA-like"/>
    <property type="match status" value="1"/>
</dbReference>
<keyword evidence="1 4" id="KW-0378">Hydrolase</keyword>
<reference evidence="4 5" key="1">
    <citation type="submission" date="2018-06" db="EMBL/GenBank/DDBJ databases">
        <title>Whole genome sequencing of a novel hydrocarbon degrading bacterial strain, PW21 isolated from oil contaminated produced water sample.</title>
        <authorList>
            <person name="Nagkirti P."/>
            <person name="Shaikh A."/>
            <person name="Gowdaman V."/>
            <person name="Engineer A.E."/>
            <person name="Dagar S."/>
            <person name="Dhakephalkar P.K."/>
        </authorList>
    </citation>
    <scope>NUCLEOTIDE SEQUENCE [LARGE SCALE GENOMIC DNA]</scope>
    <source>
        <strain evidence="4 5">PW21</strain>
    </source>
</reference>
<evidence type="ECO:0000256" key="1">
    <source>
        <dbReference type="ARBA" id="ARBA00022801"/>
    </source>
</evidence>
<dbReference type="Proteomes" id="UP000248783">
    <property type="component" value="Unassembled WGS sequence"/>
</dbReference>
<accession>A0A2W5WRL4</accession>
<dbReference type="PANTHER" id="PTHR42976:SF1">
    <property type="entry name" value="GH18 DOMAIN-CONTAINING PROTEIN-RELATED"/>
    <property type="match status" value="1"/>
</dbReference>
<dbReference type="GO" id="GO:0005975">
    <property type="term" value="P:carbohydrate metabolic process"/>
    <property type="evidence" value="ECO:0007669"/>
    <property type="project" value="InterPro"/>
</dbReference>
<dbReference type="RefSeq" id="WP_111250016.1">
    <property type="nucleotide sequence ID" value="NZ_QKWH01000002.1"/>
</dbReference>
<dbReference type="InterPro" id="IPR017853">
    <property type="entry name" value="GH"/>
</dbReference>
<dbReference type="GO" id="GO:0005576">
    <property type="term" value="C:extracellular region"/>
    <property type="evidence" value="ECO:0007669"/>
    <property type="project" value="InterPro"/>
</dbReference>
<evidence type="ECO:0000259" key="3">
    <source>
        <dbReference type="SMART" id="SM00495"/>
    </source>
</evidence>
<dbReference type="GO" id="GO:0030246">
    <property type="term" value="F:carbohydrate binding"/>
    <property type="evidence" value="ECO:0007669"/>
    <property type="project" value="InterPro"/>
</dbReference>
<gene>
    <name evidence="4" type="ORF">DNL40_04280</name>
</gene>
<organism evidence="4 5">
    <name type="scientific">Xylanimonas oleitrophica</name>
    <dbReference type="NCBI Taxonomy" id="2607479"/>
    <lineage>
        <taxon>Bacteria</taxon>
        <taxon>Bacillati</taxon>
        <taxon>Actinomycetota</taxon>
        <taxon>Actinomycetes</taxon>
        <taxon>Micrococcales</taxon>
        <taxon>Promicromonosporaceae</taxon>
        <taxon>Xylanimonas</taxon>
    </lineage>
</organism>
<proteinExistence type="predicted"/>
<dbReference type="InterPro" id="IPR052750">
    <property type="entry name" value="GH18_Chitinase"/>
</dbReference>
<feature type="region of interest" description="Disordered" evidence="2">
    <location>
        <begin position="498"/>
        <end position="554"/>
    </location>
</feature>
<dbReference type="SMART" id="SM00495">
    <property type="entry name" value="ChtBD3"/>
    <property type="match status" value="2"/>
</dbReference>
<feature type="compositionally biased region" description="Acidic residues" evidence="2">
    <location>
        <begin position="536"/>
        <end position="546"/>
    </location>
</feature>
<dbReference type="SUPFAM" id="SSF51055">
    <property type="entry name" value="Carbohydrate binding domain"/>
    <property type="match status" value="2"/>
</dbReference>
<dbReference type="GO" id="GO:0004553">
    <property type="term" value="F:hydrolase activity, hydrolyzing O-glycosyl compounds"/>
    <property type="evidence" value="ECO:0007669"/>
    <property type="project" value="InterPro"/>
</dbReference>
<name>A0A2W5WRL4_9MICO</name>
<protein>
    <submittedName>
        <fullName evidence="4">Glycosyl hydrolase family 18</fullName>
    </submittedName>
</protein>
<evidence type="ECO:0000313" key="5">
    <source>
        <dbReference type="Proteomes" id="UP000248783"/>
    </source>
</evidence>
<feature type="region of interest" description="Disordered" evidence="2">
    <location>
        <begin position="354"/>
        <end position="404"/>
    </location>
</feature>
<dbReference type="SUPFAM" id="SSF51445">
    <property type="entry name" value="(Trans)glycosidases"/>
    <property type="match status" value="1"/>
</dbReference>
<dbReference type="InterPro" id="IPR036573">
    <property type="entry name" value="CBM_sf_5/12"/>
</dbReference>
<dbReference type="Gene3D" id="2.10.10.20">
    <property type="entry name" value="Carbohydrate-binding module superfamily 5/12"/>
    <property type="match status" value="2"/>
</dbReference>
<evidence type="ECO:0000313" key="4">
    <source>
        <dbReference type="EMBL" id="PZR54159.1"/>
    </source>
</evidence>
<dbReference type="InterPro" id="IPR003610">
    <property type="entry name" value="CBM5/12"/>
</dbReference>
<dbReference type="Pfam" id="PF02839">
    <property type="entry name" value="CBM_5_12"/>
    <property type="match status" value="1"/>
</dbReference>
<feature type="domain" description="Chitin-binding type-3" evidence="3">
    <location>
        <begin position="468"/>
        <end position="516"/>
    </location>
</feature>
<feature type="compositionally biased region" description="Low complexity" evidence="2">
    <location>
        <begin position="363"/>
        <end position="379"/>
    </location>
</feature>
<keyword evidence="5" id="KW-1185">Reference proteome</keyword>
<dbReference type="PANTHER" id="PTHR42976">
    <property type="entry name" value="BIFUNCTIONAL CHITINASE/LYSOZYME-RELATED"/>
    <property type="match status" value="1"/>
</dbReference>
<dbReference type="CDD" id="cd12215">
    <property type="entry name" value="ChiC_BD"/>
    <property type="match status" value="2"/>
</dbReference>
<dbReference type="AlphaFoldDB" id="A0A2W5WRL4"/>
<dbReference type="Gene3D" id="3.20.20.80">
    <property type="entry name" value="Glycosidases"/>
    <property type="match status" value="1"/>
</dbReference>
<comment type="caution">
    <text evidence="4">The sequence shown here is derived from an EMBL/GenBank/DDBJ whole genome shotgun (WGS) entry which is preliminary data.</text>
</comment>
<feature type="domain" description="Chitin-binding type-3" evidence="3">
    <location>
        <begin position="400"/>
        <end position="448"/>
    </location>
</feature>